<keyword evidence="2" id="KW-1185">Reference proteome</keyword>
<organism evidence="1 2">
    <name type="scientific">Miniphocaeibacter halophilus</name>
    <dbReference type="NCBI Taxonomy" id="2931922"/>
    <lineage>
        <taxon>Bacteria</taxon>
        <taxon>Bacillati</taxon>
        <taxon>Bacillota</taxon>
        <taxon>Tissierellia</taxon>
        <taxon>Tissierellales</taxon>
        <taxon>Peptoniphilaceae</taxon>
        <taxon>Miniphocaeibacter</taxon>
    </lineage>
</organism>
<dbReference type="Proteomes" id="UP000595814">
    <property type="component" value="Chromosome"/>
</dbReference>
<accession>A0AC61MNP4</accession>
<dbReference type="EMBL" id="CP066744">
    <property type="protein sequence ID" value="QQK07147.1"/>
    <property type="molecule type" value="Genomic_DNA"/>
</dbReference>
<proteinExistence type="predicted"/>
<evidence type="ECO:0000313" key="2">
    <source>
        <dbReference type="Proteomes" id="UP000595814"/>
    </source>
</evidence>
<name>A0AC61MNP4_9FIRM</name>
<sequence>MTKGDKIVILFIFILSISLFFIINLTNVNSGNKYVSVQINGEEVKQITFGNSSKKTYPIKSKFGENVLEINKDKVRVIEASCPDKLDVKQGYIKNIGEIIVCVPNRLVIEIKSDKDLLDLDATIY</sequence>
<evidence type="ECO:0000313" key="1">
    <source>
        <dbReference type="EMBL" id="QQK07147.1"/>
    </source>
</evidence>
<reference evidence="1 2" key="1">
    <citation type="journal article" date="2022" name="Int. J. Syst. Evol. Microbiol.">
        <title>Miniphocaeibacter halophilus sp. nov., an ammonium-tolerant acetate-producing bacterium isolated from a biogas system.</title>
        <authorList>
            <person name="Schnurer A."/>
            <person name="Singh A."/>
            <person name="Bi S."/>
            <person name="Qiao W."/>
            <person name="Westerholm M."/>
        </authorList>
    </citation>
    <scope>NUCLEOTIDE SEQUENCE [LARGE SCALE GENOMIC DNA]</scope>
    <source>
        <strain evidence="1 2">AMB_01</strain>
    </source>
</reference>
<gene>
    <name evidence="1" type="ORF">JFY71_07395</name>
</gene>
<protein>
    <submittedName>
        <fullName evidence="1">NusG domain II-containing protein</fullName>
    </submittedName>
</protein>